<feature type="compositionally biased region" description="Basic and acidic residues" evidence="1">
    <location>
        <begin position="55"/>
        <end position="74"/>
    </location>
</feature>
<dbReference type="PANTHER" id="PTHR22426:SF1">
    <property type="entry name" value="LYSINE-RICH NUCLEOLAR PROTEIN 1"/>
    <property type="match status" value="1"/>
</dbReference>
<feature type="compositionally biased region" description="Polar residues" evidence="1">
    <location>
        <begin position="138"/>
        <end position="150"/>
    </location>
</feature>
<proteinExistence type="predicted"/>
<evidence type="ECO:0000259" key="2">
    <source>
        <dbReference type="Pfam" id="PF15477"/>
    </source>
</evidence>
<feature type="compositionally biased region" description="Basic residues" evidence="1">
    <location>
        <begin position="169"/>
        <end position="178"/>
    </location>
</feature>
<dbReference type="EMBL" id="VSWD01000012">
    <property type="protein sequence ID" value="KAK3085859.1"/>
    <property type="molecule type" value="Genomic_DNA"/>
</dbReference>
<evidence type="ECO:0000256" key="1">
    <source>
        <dbReference type="SAM" id="MobiDB-lite"/>
    </source>
</evidence>
<dbReference type="AlphaFoldDB" id="A0AA89BLT6"/>
<comment type="caution">
    <text evidence="3">The sequence shown here is derived from an EMBL/GenBank/DDBJ whole genome shotgun (WGS) entry which is preliminary data.</text>
</comment>
<dbReference type="InterPro" id="IPR028124">
    <property type="entry name" value="SMAP_dom"/>
</dbReference>
<organism evidence="3 4">
    <name type="scientific">Pinctada imbricata</name>
    <name type="common">Atlantic pearl-oyster</name>
    <name type="synonym">Pinctada martensii</name>
    <dbReference type="NCBI Taxonomy" id="66713"/>
    <lineage>
        <taxon>Eukaryota</taxon>
        <taxon>Metazoa</taxon>
        <taxon>Spiralia</taxon>
        <taxon>Lophotrochozoa</taxon>
        <taxon>Mollusca</taxon>
        <taxon>Bivalvia</taxon>
        <taxon>Autobranchia</taxon>
        <taxon>Pteriomorphia</taxon>
        <taxon>Pterioida</taxon>
        <taxon>Pterioidea</taxon>
        <taxon>Pteriidae</taxon>
        <taxon>Pinctada</taxon>
    </lineage>
</organism>
<feature type="compositionally biased region" description="Basic and acidic residues" evidence="1">
    <location>
        <begin position="85"/>
        <end position="121"/>
    </location>
</feature>
<evidence type="ECO:0000313" key="4">
    <source>
        <dbReference type="Proteomes" id="UP001186944"/>
    </source>
</evidence>
<evidence type="ECO:0000313" key="3">
    <source>
        <dbReference type="EMBL" id="KAK3085859.1"/>
    </source>
</evidence>
<name>A0AA89BLT6_PINIB</name>
<keyword evidence="4" id="KW-1185">Reference proteome</keyword>
<reference evidence="3" key="1">
    <citation type="submission" date="2019-08" db="EMBL/GenBank/DDBJ databases">
        <title>The improved chromosome-level genome for the pearl oyster Pinctada fucata martensii using PacBio sequencing and Hi-C.</title>
        <authorList>
            <person name="Zheng Z."/>
        </authorList>
    </citation>
    <scope>NUCLEOTIDE SEQUENCE</scope>
    <source>
        <strain evidence="3">ZZ-2019</strain>
        <tissue evidence="3">Adductor muscle</tissue>
    </source>
</reference>
<feature type="compositionally biased region" description="Basic and acidic residues" evidence="1">
    <location>
        <begin position="179"/>
        <end position="194"/>
    </location>
</feature>
<dbReference type="Pfam" id="PF15477">
    <property type="entry name" value="SMAP"/>
    <property type="match status" value="1"/>
</dbReference>
<feature type="region of interest" description="Disordered" evidence="1">
    <location>
        <begin position="1"/>
        <end position="241"/>
    </location>
</feature>
<dbReference type="PANTHER" id="PTHR22426">
    <property type="entry name" value="ARGININE_SERINE-RICH COILED-COIL PROTEIN 2"/>
    <property type="match status" value="1"/>
</dbReference>
<feature type="compositionally biased region" description="Basic residues" evidence="1">
    <location>
        <begin position="1"/>
        <end position="13"/>
    </location>
</feature>
<feature type="compositionally biased region" description="Polar residues" evidence="1">
    <location>
        <begin position="157"/>
        <end position="166"/>
    </location>
</feature>
<protein>
    <recommendedName>
        <fullName evidence="2">Small acidic protein-like domain-containing protein</fullName>
    </recommendedName>
</protein>
<sequence>IINIHRKKRKKEKHSREDLEEDYNQSPPKKKNKLSDSSSQNKEVKRNGAGVVKNKTTEKEYVTHDSDSEDLHSTERKKRKKKKKDKGDIVSSEKDRRKDSGNDVVHNRAVEDTDIPVDHDTKKKKKMKKGNKEKENGDFSTTSFEDTTLGEQREINENANTPLSECTSKKKKKKKRQKNKDEKERNEEPCDRSMMEAQHLDILLTNDDNKSKKKKKKSKKEKDSEIINENVKGGDDNLTVNKQGSREVHTADMMGKDAPKVGQWGTAAFANDKQQEKFLRLLGGFKAGSKLGGKTNMFEKFTRASESTSDKNTVNCAMNKREEEKYKRNMENQYEKAMSMNLNRGIGLGFDTTSIGKKFHIDKFQSKSMKFDD</sequence>
<feature type="non-terminal residue" evidence="3">
    <location>
        <position position="1"/>
    </location>
</feature>
<accession>A0AA89BLT6</accession>
<gene>
    <name evidence="3" type="ORF">FSP39_009755</name>
</gene>
<dbReference type="Proteomes" id="UP001186944">
    <property type="component" value="Unassembled WGS sequence"/>
</dbReference>
<feature type="domain" description="Small acidic protein-like" evidence="2">
    <location>
        <begin position="264"/>
        <end position="349"/>
    </location>
</feature>
<feature type="compositionally biased region" description="Basic residues" evidence="1">
    <location>
        <begin position="75"/>
        <end position="84"/>
    </location>
</feature>